<keyword evidence="1" id="KW-0812">Transmembrane</keyword>
<dbReference type="AlphaFoldDB" id="A0A133V5C6"/>
<evidence type="ECO:0000256" key="1">
    <source>
        <dbReference type="SAM" id="Phobius"/>
    </source>
</evidence>
<keyword evidence="1" id="KW-0472">Membrane</keyword>
<accession>A0A133V5C6</accession>
<gene>
    <name evidence="2" type="ORF">AKJ44_02350</name>
</gene>
<protein>
    <submittedName>
        <fullName evidence="2">Uncharacterized protein</fullName>
    </submittedName>
</protein>
<dbReference type="Proteomes" id="UP000070035">
    <property type="component" value="Unassembled WGS sequence"/>
</dbReference>
<name>A0A133V5C6_9EURY</name>
<proteinExistence type="predicted"/>
<reference evidence="2 3" key="1">
    <citation type="journal article" date="2016" name="Sci. Rep.">
        <title>Metabolic traits of an uncultured archaeal lineage -MSBL1- from brine pools of the Red Sea.</title>
        <authorList>
            <person name="Mwirichia R."/>
            <person name="Alam I."/>
            <person name="Rashid M."/>
            <person name="Vinu M."/>
            <person name="Ba-Alawi W."/>
            <person name="Anthony Kamau A."/>
            <person name="Kamanda Ngugi D."/>
            <person name="Goker M."/>
            <person name="Klenk H.P."/>
            <person name="Bajic V."/>
            <person name="Stingl U."/>
        </authorList>
    </citation>
    <scope>NUCLEOTIDE SEQUENCE [LARGE SCALE GENOMIC DNA]</scope>
    <source>
        <strain evidence="2">SCGC-AAA261F17</strain>
    </source>
</reference>
<keyword evidence="3" id="KW-1185">Reference proteome</keyword>
<sequence>MAVANLSWDMIAAFAASGAFIIAIYAQFIRPRLQAYRRGGKVKKLKKKKPRLDPKILWGPPGSEEERKEESCLRRAPLNSSIFGLRTRQKIALTIL</sequence>
<comment type="caution">
    <text evidence="2">The sequence shown here is derived from an EMBL/GenBank/DDBJ whole genome shotgun (WGS) entry which is preliminary data.</text>
</comment>
<feature type="transmembrane region" description="Helical" evidence="1">
    <location>
        <begin position="6"/>
        <end position="28"/>
    </location>
</feature>
<dbReference type="EMBL" id="LHXY01000032">
    <property type="protein sequence ID" value="KXB01617.1"/>
    <property type="molecule type" value="Genomic_DNA"/>
</dbReference>
<evidence type="ECO:0000313" key="2">
    <source>
        <dbReference type="EMBL" id="KXB01617.1"/>
    </source>
</evidence>
<organism evidence="2 3">
    <name type="scientific">candidate division MSBL1 archaeon SCGC-AAA261F17</name>
    <dbReference type="NCBI Taxonomy" id="1698274"/>
    <lineage>
        <taxon>Archaea</taxon>
        <taxon>Methanobacteriati</taxon>
        <taxon>Methanobacteriota</taxon>
        <taxon>candidate division MSBL1</taxon>
    </lineage>
</organism>
<evidence type="ECO:0000313" key="3">
    <source>
        <dbReference type="Proteomes" id="UP000070035"/>
    </source>
</evidence>
<keyword evidence="1" id="KW-1133">Transmembrane helix</keyword>